<feature type="compositionally biased region" description="Polar residues" evidence="2">
    <location>
        <begin position="505"/>
        <end position="522"/>
    </location>
</feature>
<feature type="compositionally biased region" description="Basic and acidic residues" evidence="2">
    <location>
        <begin position="1018"/>
        <end position="1028"/>
    </location>
</feature>
<dbReference type="InterPro" id="IPR018302">
    <property type="entry name" value="CenpF/LEK1_Rb-prot-bd"/>
</dbReference>
<feature type="region of interest" description="Disordered" evidence="2">
    <location>
        <begin position="1018"/>
        <end position="1124"/>
    </location>
</feature>
<dbReference type="GO" id="GO:0005634">
    <property type="term" value="C:nucleus"/>
    <property type="evidence" value="ECO:0007669"/>
    <property type="project" value="TreeGrafter"/>
</dbReference>
<feature type="region of interest" description="Disordered" evidence="2">
    <location>
        <begin position="1281"/>
        <end position="1305"/>
    </location>
</feature>
<dbReference type="GO" id="GO:0000922">
    <property type="term" value="C:spindle pole"/>
    <property type="evidence" value="ECO:0007669"/>
    <property type="project" value="TreeGrafter"/>
</dbReference>
<evidence type="ECO:0008006" key="7">
    <source>
        <dbReference type="Google" id="ProtNLM"/>
    </source>
</evidence>
<feature type="compositionally biased region" description="Polar residues" evidence="2">
    <location>
        <begin position="143"/>
        <end position="154"/>
    </location>
</feature>
<sequence>MSWAEEDWTVGLSGRVLQKVKELQVQQDRLSRENKQKQLQLDNIHTSYEKQTLKYEEVRVELHSMRRELQSVRDEAKAAVTSRERLAQELQTKQAQVCSLEGQLDSARTLNNKLTQEVKRLEAELEKLQNSCRSADTTLFSTPCWNTPSPWEQNGSRKEERPGQRDEGQSGALHIRQRLQFSDMPTASLPRQQYKSSPQSETFSTPLAAFPWERDDSRPAARRRSPSSPQTPLTHVVGQGQSEREACGRENDPRTETDKTSSEIQRRVSSLEEDLSVKDSMLKTTQSELVQCKKELAAKELNLQKTLTRIAQESERASGVEQRVKQLQEELKCQRQNAESSRLQHQQRVKEQEKQHQKDLIEFQKERQCVEKQHQQEINKLNQELQQARTLHNAQQAQVDKLSLQKQALDKELDTLKEKLKWTEGQLQESLKKEAQTQAKLTETVREAEGVAVSLEQSKKRERALEEEGRRLAEERADALCLLKELQEQKPLQAVQFCSVGQSFTPQPSYSLHSRQSTQTKRPTAPTRAEWKREERETVDERRVEISTSYPTDREPGEGIDSEHITVLMSPESESLQKGEHKTNSNEVENKSRNEAIECDSSGTSRPSAAGMLTNTPMDVNCNLSLSSEKTPSLMSEQGKASADLKRENDMLRSELHDVREELQKRLEDLEAQRRAETEARTRLKQLSRKRAAQAVEKEEQDKEWRVQLESERAEIERLKKAMSALQTEMKRNREEREKEREERDEESNKALEERESEMTELNIQLKKQLAEVKAHLALEREERKREEEERNQITNKHIELEKEFNMKMAELEEVKRRRKEDLLEDDKLSDANSPLTYLTLHDDKLNSNIVHCDNKHLPSPEQHVLLCQSTNQRNTLVSQLTDLIQEPGTVTDPELSPLSGEGQSGYVTLKQNCLAESSLSEHRKGELTPSALGKEVERLQKENAKETERANQYQIKLEALQSQVTRQTQQLTMAFEKQSQHISGLLAELQEKETALLSQGEELQHYKQELDALKAKKEEEKEERKTTMEMTDEEVEDGEQKGEIQEESSVEISGLQPNQEKECAVSLADDDSNVQRDVGQLKTVASEAETPTSFSSEEASEALLSGKQHSDAVDSERTRSNYNSACVTGDTEWSQERGTADVFAELLALQQENQLLKEKMETLTISNDTKPDLQALSENQILIKQIKNTENAVPSSLTSDITAEGEESLLDNEEKVEEKRTTWAEEAVEDMSKLQINHLEQQVMALQTKIWALSEQTQQQAEELAVWRLASQPAPTFDQVLPSTNNQSEIQGPISKSQSNQQHTDDINQAQVKNLGHQQGPGKVTVTREDEIFLSCSTNKLQGRMLFSSLQHSNCPEPKILHPSKKTSASQCIQDTANIDKESEKENQEISFLQQSDTCPQQYKEKTDDKLILMSSEKTHQQHVTKDFLKVSGSNKTKPTECQTGNPEAEINTTNDSSNRETKSASSQTEDSLYPHSAPAAPELRCAYTQTEEEELDDELVASPPVSPVTLSATAESGNKTLFSGSFPIPADPARLAERIRRNRTQLSAAFDDTEYEPYGLPEVVMKGFADIPSGPSCPYIVRRGLLGTTVVPASQKDPGQEDTD</sequence>
<dbReference type="GeneID" id="113160436"/>
<dbReference type="GO" id="GO:0051310">
    <property type="term" value="P:metaphase chromosome alignment"/>
    <property type="evidence" value="ECO:0007669"/>
    <property type="project" value="TreeGrafter"/>
</dbReference>
<name>A0A7N6AGN4_ANATE</name>
<feature type="region of interest" description="Disordered" evidence="2">
    <location>
        <begin position="1419"/>
        <end position="1482"/>
    </location>
</feature>
<dbReference type="Pfam" id="PF10481">
    <property type="entry name" value="CENP-F_N"/>
    <property type="match status" value="1"/>
</dbReference>
<feature type="compositionally biased region" description="Basic and acidic residues" evidence="2">
    <location>
        <begin position="1109"/>
        <end position="1120"/>
    </location>
</feature>
<dbReference type="RefSeq" id="XP_026213472.1">
    <property type="nucleotide sequence ID" value="XM_026357687.1"/>
</dbReference>
<feature type="domain" description="Centromere protein Cenp-F N-terminal" evidence="3">
    <location>
        <begin position="1"/>
        <end position="296"/>
    </location>
</feature>
<feature type="compositionally biased region" description="Polar residues" evidence="2">
    <location>
        <begin position="336"/>
        <end position="346"/>
    </location>
</feature>
<dbReference type="InParanoid" id="A0A7N6AGN4"/>
<dbReference type="Pfam" id="PF10490">
    <property type="entry name" value="CENP-F_C_Rb_bdg"/>
    <property type="match status" value="1"/>
</dbReference>
<dbReference type="GeneTree" id="ENSGT00730000111187"/>
<dbReference type="Proteomes" id="UP000265040">
    <property type="component" value="Chromosome 10"/>
</dbReference>
<evidence type="ECO:0000313" key="6">
    <source>
        <dbReference type="Proteomes" id="UP000265040"/>
    </source>
</evidence>
<feature type="region of interest" description="Disordered" evidence="2">
    <location>
        <begin position="572"/>
        <end position="650"/>
    </location>
</feature>
<protein>
    <recommendedName>
        <fullName evidence="7">Centromere protein F-like</fullName>
    </recommendedName>
</protein>
<feature type="compositionally biased region" description="Basic and acidic residues" evidence="2">
    <location>
        <begin position="529"/>
        <end position="545"/>
    </location>
</feature>
<dbReference type="GO" id="GO:0010389">
    <property type="term" value="P:regulation of G2/M transition of mitotic cell cycle"/>
    <property type="evidence" value="ECO:0007669"/>
    <property type="project" value="TreeGrafter"/>
</dbReference>
<accession>A0A7N6AGN4</accession>
<dbReference type="PANTHER" id="PTHR18874">
    <property type="entry name" value="CMF/LEK/CENP CELL DIVISION-RELATED"/>
    <property type="match status" value="1"/>
</dbReference>
<feature type="region of interest" description="Disordered" evidence="2">
    <location>
        <begin position="505"/>
        <end position="560"/>
    </location>
</feature>
<dbReference type="GO" id="GO:0008017">
    <property type="term" value="F:microtubule binding"/>
    <property type="evidence" value="ECO:0007669"/>
    <property type="project" value="InterPro"/>
</dbReference>
<dbReference type="Ensembl" id="ENSATET00000073156.2">
    <property type="protein sequence ID" value="ENSATEP00000048662.1"/>
    <property type="gene ID" value="ENSATEG00000029923.2"/>
</dbReference>
<evidence type="ECO:0000259" key="3">
    <source>
        <dbReference type="Pfam" id="PF10481"/>
    </source>
</evidence>
<evidence type="ECO:0000313" key="5">
    <source>
        <dbReference type="Ensembl" id="ENSATEP00000048662.1"/>
    </source>
</evidence>
<dbReference type="InterPro" id="IPR043513">
    <property type="entry name" value="Cenp-F"/>
</dbReference>
<feature type="compositionally biased region" description="Low complexity" evidence="2">
    <location>
        <begin position="1086"/>
        <end position="1098"/>
    </location>
</feature>
<feature type="region of interest" description="Disordered" evidence="2">
    <location>
        <begin position="726"/>
        <end position="758"/>
    </location>
</feature>
<keyword evidence="1" id="KW-0175">Coiled coil</keyword>
<evidence type="ECO:0000259" key="4">
    <source>
        <dbReference type="Pfam" id="PF10490"/>
    </source>
</evidence>
<dbReference type="GO" id="GO:0000775">
    <property type="term" value="C:chromosome, centromeric region"/>
    <property type="evidence" value="ECO:0007669"/>
    <property type="project" value="InterPro"/>
</dbReference>
<feature type="region of interest" description="Disordered" evidence="2">
    <location>
        <begin position="336"/>
        <end position="357"/>
    </location>
</feature>
<feature type="compositionally biased region" description="Basic and acidic residues" evidence="2">
    <location>
        <begin position="242"/>
        <end position="271"/>
    </location>
</feature>
<reference evidence="5" key="1">
    <citation type="submission" date="2021-04" db="EMBL/GenBank/DDBJ databases">
        <authorList>
            <consortium name="Wellcome Sanger Institute Data Sharing"/>
        </authorList>
    </citation>
    <scope>NUCLEOTIDE SEQUENCE [LARGE SCALE GENOMIC DNA]</scope>
</reference>
<feature type="region of interest" description="Disordered" evidence="2">
    <location>
        <begin position="143"/>
        <end position="171"/>
    </location>
</feature>
<evidence type="ECO:0000256" key="1">
    <source>
        <dbReference type="SAM" id="Coils"/>
    </source>
</evidence>
<keyword evidence="6" id="KW-1185">Reference proteome</keyword>
<dbReference type="GO" id="GO:0000278">
    <property type="term" value="P:mitotic cell cycle"/>
    <property type="evidence" value="ECO:0007669"/>
    <property type="project" value="TreeGrafter"/>
</dbReference>
<feature type="compositionally biased region" description="Polar residues" evidence="2">
    <location>
        <begin position="1282"/>
        <end position="1305"/>
    </location>
</feature>
<feature type="compositionally biased region" description="Polar residues" evidence="2">
    <location>
        <begin position="1433"/>
        <end position="1458"/>
    </location>
</feature>
<feature type="compositionally biased region" description="Basic and acidic residues" evidence="2">
    <location>
        <begin position="348"/>
        <end position="357"/>
    </location>
</feature>
<feature type="domain" description="Kinetochore protein Cenp-F/LEK1 Rb protein-binding" evidence="4">
    <location>
        <begin position="1553"/>
        <end position="1586"/>
    </location>
</feature>
<feature type="region of interest" description="Disordered" evidence="2">
    <location>
        <begin position="189"/>
        <end position="271"/>
    </location>
</feature>
<dbReference type="GO" id="GO:0070840">
    <property type="term" value="F:dynein complex binding"/>
    <property type="evidence" value="ECO:0007669"/>
    <property type="project" value="TreeGrafter"/>
</dbReference>
<organism evidence="5 6">
    <name type="scientific">Anabas testudineus</name>
    <name type="common">Climbing perch</name>
    <name type="synonym">Anthias testudineus</name>
    <dbReference type="NCBI Taxonomy" id="64144"/>
    <lineage>
        <taxon>Eukaryota</taxon>
        <taxon>Metazoa</taxon>
        <taxon>Chordata</taxon>
        <taxon>Craniata</taxon>
        <taxon>Vertebrata</taxon>
        <taxon>Euteleostomi</taxon>
        <taxon>Actinopterygii</taxon>
        <taxon>Neopterygii</taxon>
        <taxon>Teleostei</taxon>
        <taxon>Neoteleostei</taxon>
        <taxon>Acanthomorphata</taxon>
        <taxon>Anabantaria</taxon>
        <taxon>Anabantiformes</taxon>
        <taxon>Anabantoidei</taxon>
        <taxon>Anabantidae</taxon>
        <taxon>Anabas</taxon>
    </lineage>
</organism>
<dbReference type="OrthoDB" id="10255522at2759"/>
<reference evidence="5" key="3">
    <citation type="submission" date="2025-09" db="UniProtKB">
        <authorList>
            <consortium name="Ensembl"/>
        </authorList>
    </citation>
    <scope>IDENTIFICATION</scope>
</reference>
<feature type="compositionally biased region" description="Basic and acidic residues" evidence="2">
    <location>
        <begin position="575"/>
        <end position="596"/>
    </location>
</feature>
<feature type="compositionally biased region" description="Polar residues" evidence="2">
    <location>
        <begin position="601"/>
        <end position="636"/>
    </location>
</feature>
<feature type="compositionally biased region" description="Basic and acidic residues" evidence="2">
    <location>
        <begin position="155"/>
        <end position="168"/>
    </location>
</feature>
<feature type="coiled-coil region" evidence="1">
    <location>
        <begin position="20"/>
        <end position="138"/>
    </location>
</feature>
<feature type="compositionally biased region" description="Basic and acidic residues" evidence="2">
    <location>
        <begin position="1419"/>
        <end position="1430"/>
    </location>
</feature>
<evidence type="ECO:0000256" key="2">
    <source>
        <dbReference type="SAM" id="MobiDB-lite"/>
    </source>
</evidence>
<reference evidence="5" key="2">
    <citation type="submission" date="2025-08" db="UniProtKB">
        <authorList>
            <consortium name="Ensembl"/>
        </authorList>
    </citation>
    <scope>IDENTIFICATION</scope>
</reference>
<feature type="compositionally biased region" description="Polar residues" evidence="2">
    <location>
        <begin position="189"/>
        <end position="205"/>
    </location>
</feature>
<dbReference type="InterPro" id="IPR018463">
    <property type="entry name" value="Centromere_CenpF_N"/>
</dbReference>
<proteinExistence type="predicted"/>
<feature type="compositionally biased region" description="Basic and acidic residues" evidence="2">
    <location>
        <begin position="729"/>
        <end position="758"/>
    </location>
</feature>
<dbReference type="PANTHER" id="PTHR18874:SF10">
    <property type="entry name" value="CENTROMERE PROTEIN F"/>
    <property type="match status" value="1"/>
</dbReference>